<feature type="transmembrane region" description="Helical" evidence="3">
    <location>
        <begin position="1111"/>
        <end position="1133"/>
    </location>
</feature>
<keyword evidence="3" id="KW-0812">Transmembrane</keyword>
<dbReference type="PANTHER" id="PTHR10098">
    <property type="entry name" value="RAPSYN-RELATED"/>
    <property type="match status" value="1"/>
</dbReference>
<keyword evidence="3" id="KW-1133">Transmembrane helix</keyword>
<feature type="region of interest" description="Disordered" evidence="2">
    <location>
        <begin position="494"/>
        <end position="535"/>
    </location>
</feature>
<evidence type="ECO:0000259" key="4">
    <source>
        <dbReference type="Pfam" id="PF12770"/>
    </source>
</evidence>
<dbReference type="Pfam" id="PF12770">
    <property type="entry name" value="CHAT"/>
    <property type="match status" value="1"/>
</dbReference>
<protein>
    <recommendedName>
        <fullName evidence="4">CHAT domain-containing protein</fullName>
    </recommendedName>
</protein>
<dbReference type="Gene3D" id="1.25.40.10">
    <property type="entry name" value="Tetratricopeptide repeat domain"/>
    <property type="match status" value="1"/>
</dbReference>
<feature type="compositionally biased region" description="Low complexity" evidence="2">
    <location>
        <begin position="209"/>
        <end position="223"/>
    </location>
</feature>
<accession>A0A6U0UCV2</accession>
<name>A0A6U0UCV2_9STRA</name>
<gene>
    <name evidence="5" type="ORF">PPYR1160_LOCUS4202</name>
    <name evidence="6" type="ORF">PPYR1160_LOCUS4203</name>
</gene>
<dbReference type="SMART" id="SM00028">
    <property type="entry name" value="TPR"/>
    <property type="match status" value="4"/>
</dbReference>
<dbReference type="InterPro" id="IPR019734">
    <property type="entry name" value="TPR_rpt"/>
</dbReference>
<dbReference type="PROSITE" id="PS50005">
    <property type="entry name" value="TPR"/>
    <property type="match status" value="1"/>
</dbReference>
<evidence type="ECO:0000256" key="1">
    <source>
        <dbReference type="PROSITE-ProRule" id="PRU00339"/>
    </source>
</evidence>
<feature type="domain" description="CHAT" evidence="4">
    <location>
        <begin position="565"/>
        <end position="996"/>
    </location>
</feature>
<proteinExistence type="predicted"/>
<evidence type="ECO:0000313" key="6">
    <source>
        <dbReference type="EMBL" id="CAD8254711.1"/>
    </source>
</evidence>
<evidence type="ECO:0000256" key="3">
    <source>
        <dbReference type="SAM" id="Phobius"/>
    </source>
</evidence>
<evidence type="ECO:0000256" key="2">
    <source>
        <dbReference type="SAM" id="MobiDB-lite"/>
    </source>
</evidence>
<dbReference type="PANTHER" id="PTHR10098:SF108">
    <property type="entry name" value="TETRATRICOPEPTIDE REPEAT PROTEIN 28"/>
    <property type="match status" value="1"/>
</dbReference>
<sequence>MKEVRALEDLGKAFYLRGEEHESIRSYQQALEVITKAKAGQPGPKDLEDAEVRILSRLGRGCLRTGADAHAAAFLSRARSLARTNGDAKAEAAALGPLGEAYERLGSRKKSLKALRTQLNVLKQMQKGEEEKESNGEEGRVLSRIASVYRDIGDDELAMSFSEKALMSLQRYRGPLTLPPSIPTDDAGSDEHKSPPPSIAAVSNKPRMSSFRRSLESRSSLSEADASNGFGSDDDIPDNLSELSDFRMSEFSELSEMTMEEAAHRAKMLRADEDEVSFSSFRKSSMDLFDDEVSEAEVVVSSLLTMGDVQFRGDDSASATIFLRDAYTSFEKVWRACEEEAKASYAPTQDPREYAKPDRDLLKTRENFGFVCRSLEHALLDQGRFLEALLVVEDYRAKCMGISGHESKNQRSQSQVMLQLRAYCEYNSSSVVYFSSAGPNLYHVYAIRPGDDPAVNHGMQIDVVLLNLDGEAEEEPRILGAGLLGGRKDRTKLQAQSVAGQDPTDIVAPVESKEEPKKRHRSKRSLNWHPSNHSMTSLPSLRQLIVEDDVSDEDDSPSMYDLSELRQLYGALILPIEQYVGDLERMVIVPHVSMSLVPFSALQREDGRFLIECFTVSQARSISTLLDLAGRQTARHHRYRAAGSGMNILIGDLDHSTFMVENSPKPLSSPDGTEGLSLDSIVRVRGLGAVAASPFEESASPFGLGFGRVLSAENLDGFLEVGLTRGGLRDDLSVDPRSCIKLRLRRPQLLQVGSPIGRLANGTTEFKAVSAVLATPAIREHKSGVRAVDAYRVISQACGIVHLAVPCILDANEPQRSGIAFEGYTHDEAVLSFPARRSRALAIEQLLKNVELLTVSRCDTGGELGKVPAYVYLVSALLNMGAHGVAVSLWPLTAQGSKLWTMMYSKLMVPASVKDMNAVDSFAECVREWIQSARTAREELCQKLGLSQAATPEDLASSLEAYVQRMSEEARKAEQQALSNLHRLAQRFEPLHWAPFPLHAMLPLPISIQSDVMEEQYSYDPGIGCYRMVERTSVPAGKPPRSRRGSMHRMTSIQMTKEDLFAGLPINNLAVKVLEKEGLSKEQAQDLLETCDNSLVEAIRRIRYARNRRRLGLGLGIGVGIGVGLGIGLWVLGAHTGQGRRISGQGAAALRSVVPSVQEFIRFSAQAACGGQLD</sequence>
<dbReference type="InterPro" id="IPR011990">
    <property type="entry name" value="TPR-like_helical_dom_sf"/>
</dbReference>
<evidence type="ECO:0000313" key="5">
    <source>
        <dbReference type="EMBL" id="CAD8254710.1"/>
    </source>
</evidence>
<feature type="region of interest" description="Disordered" evidence="2">
    <location>
        <begin position="177"/>
        <end position="237"/>
    </location>
</feature>
<dbReference type="SUPFAM" id="SSF48452">
    <property type="entry name" value="TPR-like"/>
    <property type="match status" value="1"/>
</dbReference>
<organism evidence="6">
    <name type="scientific">Pinguiococcus pyrenoidosus</name>
    <dbReference type="NCBI Taxonomy" id="172671"/>
    <lineage>
        <taxon>Eukaryota</taxon>
        <taxon>Sar</taxon>
        <taxon>Stramenopiles</taxon>
        <taxon>Ochrophyta</taxon>
        <taxon>Pinguiophyceae</taxon>
        <taxon>Pinguiochrysidales</taxon>
        <taxon>Pinguiochrysidaceae</taxon>
        <taxon>Pinguiococcus</taxon>
    </lineage>
</organism>
<feature type="repeat" description="TPR" evidence="1">
    <location>
        <begin position="4"/>
        <end position="37"/>
    </location>
</feature>
<dbReference type="InterPro" id="IPR024983">
    <property type="entry name" value="CHAT_dom"/>
</dbReference>
<keyword evidence="3" id="KW-0472">Membrane</keyword>
<reference evidence="6" key="1">
    <citation type="submission" date="2021-01" db="EMBL/GenBank/DDBJ databases">
        <authorList>
            <person name="Corre E."/>
            <person name="Pelletier E."/>
            <person name="Niang G."/>
            <person name="Scheremetjew M."/>
            <person name="Finn R."/>
            <person name="Kale V."/>
            <person name="Holt S."/>
            <person name="Cochrane G."/>
            <person name="Meng A."/>
            <person name="Brown T."/>
            <person name="Cohen L."/>
        </authorList>
    </citation>
    <scope>NUCLEOTIDE SEQUENCE</scope>
    <source>
        <strain evidence="6">CCMP2078</strain>
    </source>
</reference>
<keyword evidence="1" id="KW-0802">TPR repeat</keyword>
<dbReference type="EMBL" id="HBEA01005483">
    <property type="protein sequence ID" value="CAD8254711.1"/>
    <property type="molecule type" value="Transcribed_RNA"/>
</dbReference>
<dbReference type="AlphaFoldDB" id="A0A6U0UCV2"/>
<dbReference type="EMBL" id="HBEA01005482">
    <property type="protein sequence ID" value="CAD8254710.1"/>
    <property type="molecule type" value="Transcribed_RNA"/>
</dbReference>